<sequence>MSFYFFVFLQVKTQTLKMTIVGGLRIIDSNAQTGTTW</sequence>
<comment type="caution">
    <text evidence="1">The sequence shown here is derived from an EMBL/GenBank/DDBJ whole genome shotgun (WGS) entry which is preliminary data.</text>
</comment>
<dbReference type="Proteomes" id="UP000626656">
    <property type="component" value="Unassembled WGS sequence"/>
</dbReference>
<protein>
    <submittedName>
        <fullName evidence="1">Uncharacterized protein</fullName>
    </submittedName>
</protein>
<proteinExistence type="predicted"/>
<reference evidence="1 2" key="1">
    <citation type="submission" date="2020-05" db="EMBL/GenBank/DDBJ databases">
        <authorList>
            <person name="Petersen J."/>
            <person name="Sayavedra L."/>
        </authorList>
    </citation>
    <scope>NUCLEOTIDE SEQUENCE [LARGE SCALE GENOMIC DNA]</scope>
    <source>
        <strain evidence="1">B azoricus SOX ET2 1586I</strain>
    </source>
</reference>
<dbReference type="EMBL" id="CAHJWF010000301">
    <property type="protein sequence ID" value="CAB5505627.1"/>
    <property type="molecule type" value="Genomic_DNA"/>
</dbReference>
<name>A0ABM8MB46_9GAMM</name>
<organism evidence="1 2">
    <name type="scientific">Bathymodiolus thermophilus thioautotrophic gill symbiont</name>
    <dbReference type="NCBI Taxonomy" id="2360"/>
    <lineage>
        <taxon>Bacteria</taxon>
        <taxon>Pseudomonadati</taxon>
        <taxon>Pseudomonadota</taxon>
        <taxon>Gammaproteobacteria</taxon>
        <taxon>sulfur-oxidizing symbionts</taxon>
    </lineage>
</organism>
<keyword evidence="2" id="KW-1185">Reference proteome</keyword>
<gene>
    <name evidence="1" type="ORF">AZO1586I_1483</name>
</gene>
<evidence type="ECO:0000313" key="2">
    <source>
        <dbReference type="Proteomes" id="UP000626656"/>
    </source>
</evidence>
<accession>A0ABM8MB46</accession>
<evidence type="ECO:0000313" key="1">
    <source>
        <dbReference type="EMBL" id="CAB5505627.1"/>
    </source>
</evidence>